<reference evidence="17" key="1">
    <citation type="submission" date="2021-01" db="EMBL/GenBank/DDBJ databases">
        <authorList>
            <person name="Corre E."/>
            <person name="Pelletier E."/>
            <person name="Niang G."/>
            <person name="Scheremetjew M."/>
            <person name="Finn R."/>
            <person name="Kale V."/>
            <person name="Holt S."/>
            <person name="Cochrane G."/>
            <person name="Meng A."/>
            <person name="Brown T."/>
            <person name="Cohen L."/>
        </authorList>
    </citation>
    <scope>NUCLEOTIDE SEQUENCE</scope>
    <source>
        <strain evidence="17">CCMP1320</strain>
    </source>
</reference>
<feature type="domain" description="Rieske" evidence="16">
    <location>
        <begin position="99"/>
        <end position="208"/>
    </location>
</feature>
<evidence type="ECO:0000256" key="8">
    <source>
        <dbReference type="ARBA" id="ARBA00022946"/>
    </source>
</evidence>
<dbReference type="PANTHER" id="PTHR21266:SF32">
    <property type="entry name" value="CHOLESTEROL 7-DESATURASE NVD"/>
    <property type="match status" value="1"/>
</dbReference>
<dbReference type="SUPFAM" id="SSF55961">
    <property type="entry name" value="Bet v1-like"/>
    <property type="match status" value="1"/>
</dbReference>
<dbReference type="InterPro" id="IPR013626">
    <property type="entry name" value="PaO"/>
</dbReference>
<evidence type="ECO:0000256" key="12">
    <source>
        <dbReference type="ARBA" id="ARBA00023014"/>
    </source>
</evidence>
<dbReference type="InterPro" id="IPR050584">
    <property type="entry name" value="Cholesterol_7-desaturase"/>
</dbReference>
<keyword evidence="12" id="KW-0411">Iron-sulfur</keyword>
<dbReference type="GO" id="GO:0010277">
    <property type="term" value="F:chlorophyllide a oxygenase activity"/>
    <property type="evidence" value="ECO:0007669"/>
    <property type="project" value="InterPro"/>
</dbReference>
<dbReference type="InterPro" id="IPR017941">
    <property type="entry name" value="Rieske_2Fe-2S"/>
</dbReference>
<feature type="compositionally biased region" description="Polar residues" evidence="14">
    <location>
        <begin position="1"/>
        <end position="11"/>
    </location>
</feature>
<proteinExistence type="predicted"/>
<keyword evidence="13 15" id="KW-0472">Membrane</keyword>
<accession>A0A7S3QVC6</accession>
<evidence type="ECO:0000256" key="2">
    <source>
        <dbReference type="ARBA" id="ARBA00004370"/>
    </source>
</evidence>
<keyword evidence="6" id="KW-0001">2Fe-2S</keyword>
<dbReference type="Pfam" id="PF08417">
    <property type="entry name" value="PaO"/>
    <property type="match status" value="1"/>
</dbReference>
<gene>
    <name evidence="17" type="ORF">DTER00134_LOCUS9217</name>
</gene>
<dbReference type="GO" id="GO:0046872">
    <property type="term" value="F:metal ion binding"/>
    <property type="evidence" value="ECO:0007669"/>
    <property type="project" value="UniProtKB-KW"/>
</dbReference>
<keyword evidence="8" id="KW-0809">Transit peptide</keyword>
<evidence type="ECO:0000256" key="5">
    <source>
        <dbReference type="ARBA" id="ARBA00022692"/>
    </source>
</evidence>
<sequence length="588" mass="64822">MNKFATMQCQNRGKALHHPNSSVPQLLRGSRPRQVYSKLKQLGKPSLVQTFVAAPQEVRPSEGETVQAPPQNQDVHNPALLTNERAASKKQPFTWTKQWYPVAVVADTDTSRPHAVRMLGGKYVLWCDSKGEWHCQQDRCPHRLAPLSEGKIEADTLQCSYHGWRFRGDGTCAAIPQAPPALHDTMTASPRSCVTSFPVSIKHGLIWVWPDNSPDRFVVAAGHELAPEAPPEQGKDGLTWYTFLPWFARLFPYSMDTLFDNTLDPSHVPWSHHSVIGDRTKVTPIQMEILEPVSPKGLKTSYFTLNREATATGLSDKPDPATVHLQFRAPNTLVYDTYRHDGTRTKLLAYVTPTKPGECMVIAQTWDTRPTLLDKLPLPIPPWYAHQIFLKAADGDMVLLKEQEVTVPELPKGWREFHMPTRADVGVRMWREWLERYTNGTSSGPYQLASAAEQQQAPLEARKMTKEQLLDRFNQHVKHCPHCSGALNTFKASTWVAGVAAAVFAQLSLLSALKLAGPAAAAAAATAGSAAANAATAATLSLGPLSLPLHVVWAAVFAVASAACIKLALASNNTARAFVFEDYVHAHI</sequence>
<comment type="subcellular location">
    <subcellularLocation>
        <location evidence="2">Membrane</location>
    </subcellularLocation>
    <subcellularLocation>
        <location evidence="1">Plastid</location>
        <location evidence="1">Chloroplast</location>
    </subcellularLocation>
</comment>
<evidence type="ECO:0000256" key="14">
    <source>
        <dbReference type="SAM" id="MobiDB-lite"/>
    </source>
</evidence>
<evidence type="ECO:0000256" key="13">
    <source>
        <dbReference type="ARBA" id="ARBA00023136"/>
    </source>
</evidence>
<name>A0A7S3QVC6_DUNTE</name>
<dbReference type="GO" id="GO:0016020">
    <property type="term" value="C:membrane"/>
    <property type="evidence" value="ECO:0007669"/>
    <property type="project" value="UniProtKB-SubCell"/>
</dbReference>
<dbReference type="PANTHER" id="PTHR21266">
    <property type="entry name" value="IRON-SULFUR DOMAIN CONTAINING PROTEIN"/>
    <property type="match status" value="1"/>
</dbReference>
<evidence type="ECO:0000256" key="7">
    <source>
        <dbReference type="ARBA" id="ARBA00022723"/>
    </source>
</evidence>
<dbReference type="GO" id="GO:0051537">
    <property type="term" value="F:2 iron, 2 sulfur cluster binding"/>
    <property type="evidence" value="ECO:0007669"/>
    <property type="project" value="UniProtKB-KW"/>
</dbReference>
<dbReference type="SUPFAM" id="SSF50022">
    <property type="entry name" value="ISP domain"/>
    <property type="match status" value="1"/>
</dbReference>
<evidence type="ECO:0000256" key="15">
    <source>
        <dbReference type="SAM" id="Phobius"/>
    </source>
</evidence>
<dbReference type="PROSITE" id="PS51296">
    <property type="entry name" value="RIESKE"/>
    <property type="match status" value="1"/>
</dbReference>
<dbReference type="Pfam" id="PF00355">
    <property type="entry name" value="Rieske"/>
    <property type="match status" value="1"/>
</dbReference>
<dbReference type="Gene3D" id="2.102.10.10">
    <property type="entry name" value="Rieske [2Fe-2S] iron-sulphur domain"/>
    <property type="match status" value="1"/>
</dbReference>
<dbReference type="EMBL" id="HBIP01015823">
    <property type="protein sequence ID" value="CAE0494144.1"/>
    <property type="molecule type" value="Transcribed_RNA"/>
</dbReference>
<evidence type="ECO:0000256" key="4">
    <source>
        <dbReference type="ARBA" id="ARBA00022640"/>
    </source>
</evidence>
<keyword evidence="7" id="KW-0479">Metal-binding</keyword>
<evidence type="ECO:0000256" key="6">
    <source>
        <dbReference type="ARBA" id="ARBA00022714"/>
    </source>
</evidence>
<keyword evidence="10" id="KW-0560">Oxidoreductase</keyword>
<evidence type="ECO:0000259" key="16">
    <source>
        <dbReference type="PROSITE" id="PS51296"/>
    </source>
</evidence>
<evidence type="ECO:0000256" key="9">
    <source>
        <dbReference type="ARBA" id="ARBA00022989"/>
    </source>
</evidence>
<keyword evidence="4" id="KW-0934">Plastid</keyword>
<evidence type="ECO:0000256" key="11">
    <source>
        <dbReference type="ARBA" id="ARBA00023004"/>
    </source>
</evidence>
<keyword evidence="5 15" id="KW-0812">Transmembrane</keyword>
<protein>
    <recommendedName>
        <fullName evidence="16">Rieske domain-containing protein</fullName>
    </recommendedName>
</protein>
<evidence type="ECO:0000256" key="1">
    <source>
        <dbReference type="ARBA" id="ARBA00004229"/>
    </source>
</evidence>
<feature type="region of interest" description="Disordered" evidence="14">
    <location>
        <begin position="1"/>
        <end position="21"/>
    </location>
</feature>
<dbReference type="GO" id="GO:0009507">
    <property type="term" value="C:chloroplast"/>
    <property type="evidence" value="ECO:0007669"/>
    <property type="project" value="UniProtKB-SubCell"/>
</dbReference>
<feature type="transmembrane region" description="Helical" evidence="15">
    <location>
        <begin position="549"/>
        <end position="569"/>
    </location>
</feature>
<keyword evidence="11" id="KW-0408">Iron</keyword>
<dbReference type="InterPro" id="IPR036922">
    <property type="entry name" value="Rieske_2Fe-2S_sf"/>
</dbReference>
<evidence type="ECO:0000256" key="3">
    <source>
        <dbReference type="ARBA" id="ARBA00022528"/>
    </source>
</evidence>
<dbReference type="Gene3D" id="3.90.380.10">
    <property type="entry name" value="Naphthalene 1,2-dioxygenase Alpha Subunit, Chain A, domain 1"/>
    <property type="match status" value="1"/>
</dbReference>
<dbReference type="AlphaFoldDB" id="A0A7S3QVC6"/>
<evidence type="ECO:0000313" key="17">
    <source>
        <dbReference type="EMBL" id="CAE0494144.1"/>
    </source>
</evidence>
<keyword evidence="3" id="KW-0150">Chloroplast</keyword>
<organism evidence="17">
    <name type="scientific">Dunaliella tertiolecta</name>
    <name type="common">Green alga</name>
    <dbReference type="NCBI Taxonomy" id="3047"/>
    <lineage>
        <taxon>Eukaryota</taxon>
        <taxon>Viridiplantae</taxon>
        <taxon>Chlorophyta</taxon>
        <taxon>core chlorophytes</taxon>
        <taxon>Chlorophyceae</taxon>
        <taxon>CS clade</taxon>
        <taxon>Chlamydomonadales</taxon>
        <taxon>Dunaliellaceae</taxon>
        <taxon>Dunaliella</taxon>
    </lineage>
</organism>
<keyword evidence="9 15" id="KW-1133">Transmembrane helix</keyword>
<evidence type="ECO:0000256" key="10">
    <source>
        <dbReference type="ARBA" id="ARBA00023002"/>
    </source>
</evidence>